<feature type="signal peptide" evidence="1">
    <location>
        <begin position="1"/>
        <end position="23"/>
    </location>
</feature>
<evidence type="ECO:0000313" key="2">
    <source>
        <dbReference type="EMBL" id="MDT0450663.1"/>
    </source>
</evidence>
<reference evidence="2" key="1">
    <citation type="submission" date="2024-05" db="EMBL/GenBank/DDBJ databases">
        <title>30 novel species of actinomycetes from the DSMZ collection.</title>
        <authorList>
            <person name="Nouioui I."/>
        </authorList>
    </citation>
    <scope>NUCLEOTIDE SEQUENCE</scope>
    <source>
        <strain evidence="2">DSM 40473</strain>
    </source>
</reference>
<feature type="chain" id="PRO_5046432525" evidence="1">
    <location>
        <begin position="24"/>
        <end position="135"/>
    </location>
</feature>
<dbReference type="RefSeq" id="WP_311611617.1">
    <property type="nucleotide sequence ID" value="NZ_JAVRFI010000009.1"/>
</dbReference>
<organism evidence="2 3">
    <name type="scientific">Streptomyces hesseae</name>
    <dbReference type="NCBI Taxonomy" id="3075519"/>
    <lineage>
        <taxon>Bacteria</taxon>
        <taxon>Bacillati</taxon>
        <taxon>Actinomycetota</taxon>
        <taxon>Actinomycetes</taxon>
        <taxon>Kitasatosporales</taxon>
        <taxon>Streptomycetaceae</taxon>
        <taxon>Streptomyces</taxon>
    </lineage>
</organism>
<dbReference type="EMBL" id="JAVRFI010000009">
    <property type="protein sequence ID" value="MDT0450663.1"/>
    <property type="molecule type" value="Genomic_DNA"/>
</dbReference>
<name>A0ABU2SPH5_9ACTN</name>
<accession>A0ABU2SPH5</accession>
<dbReference type="Proteomes" id="UP001180531">
    <property type="component" value="Unassembled WGS sequence"/>
</dbReference>
<protein>
    <submittedName>
        <fullName evidence="2">Uncharacterized protein</fullName>
    </submittedName>
</protein>
<evidence type="ECO:0000256" key="1">
    <source>
        <dbReference type="SAM" id="SignalP"/>
    </source>
</evidence>
<comment type="caution">
    <text evidence="2">The sequence shown here is derived from an EMBL/GenBank/DDBJ whole genome shotgun (WGS) entry which is preliminary data.</text>
</comment>
<evidence type="ECO:0000313" key="3">
    <source>
        <dbReference type="Proteomes" id="UP001180531"/>
    </source>
</evidence>
<keyword evidence="1" id="KW-0732">Signal</keyword>
<gene>
    <name evidence="2" type="ORF">RM609_16495</name>
</gene>
<proteinExistence type="predicted"/>
<keyword evidence="3" id="KW-1185">Reference proteome</keyword>
<sequence>MNVRRSVAVSAATLMLGGGLALAAPAANAAQAQEHWRNLWNADISGDYLGTHGHKWVSGFSPVPQGSNMARGVFTCWGGGEAGLTVKVAGGGSYTKTHQCNGKKHYATVAAKPGQAFNLILKGKKNTHVEAWVNG</sequence>